<dbReference type="Proteomes" id="UP000184330">
    <property type="component" value="Unassembled WGS sequence"/>
</dbReference>
<keyword evidence="1" id="KW-1133">Transmembrane helix</keyword>
<dbReference type="InterPro" id="IPR039535">
    <property type="entry name" value="ASST-like"/>
</dbReference>
<reference evidence="2 3" key="1">
    <citation type="submission" date="2016-03" db="EMBL/GenBank/DDBJ databases">
        <authorList>
            <person name="Ploux O."/>
        </authorList>
    </citation>
    <scope>NUCLEOTIDE SEQUENCE [LARGE SCALE GENOMIC DNA]</scope>
    <source>
        <strain evidence="2 3">UAMH 11012</strain>
    </source>
</reference>
<evidence type="ECO:0008006" key="4">
    <source>
        <dbReference type="Google" id="ProtNLM"/>
    </source>
</evidence>
<accession>A0A1L7WUE6</accession>
<name>A0A1L7WUE6_9HELO</name>
<protein>
    <recommendedName>
        <fullName evidence="4">Arylsulfotransferase</fullName>
    </recommendedName>
</protein>
<dbReference type="STRING" id="576137.A0A1L7WUE6"/>
<dbReference type="InterPro" id="IPR053143">
    <property type="entry name" value="Arylsulfate_ST"/>
</dbReference>
<gene>
    <name evidence="2" type="ORF">PAC_06241</name>
</gene>
<dbReference type="Pfam" id="PF14269">
    <property type="entry name" value="Arylsulfotran_2"/>
    <property type="match status" value="1"/>
</dbReference>
<evidence type="ECO:0000256" key="1">
    <source>
        <dbReference type="SAM" id="Phobius"/>
    </source>
</evidence>
<sequence length="563" mass="63057">MKTSALLFPALVTAVQDVFPHIKSEAFDNGDFGAYPNRTYITEPTSISPRLNILQSDLRCDDGLYTMISLRGDKVELKGQSPMVFDGKGDLIWMNATYGETFGLGVQKYKGQDYLTFWQGDDSVGGHGEGYYYLLDSSYREAYKLSAGNGMPGDLHEFHISTDGTALLTQYLLEEAEFGGVGPRSRKGYIWDSVIQEVDLETNKVLFEWHASEHFKIDESDFPSGSTGRNKKSGYDFFHINSIDKDHLGNYLISSRYYQSITYINCSSGDILWTLGGRHNSFKDLSDGNATKFGWQHDARWTSDHSGITLFDNGARYGLKPHVDHSRGLHIALDLDAMTAELKHSYINPKGVISASQGSLQILPSGNVLMGFGYNAAWTEFTAEGVPLCDVHVGSQKTFNTGAVQTYKVLKHAWTGLPTTKPKIQFLDGDIYMSWNGATEVANWAIQSSNDGGVEVHSLIDVELVPKTGFETKASLHCRRWKYVRAVAVDAKGQQLGASEMVETNCETSEEQALLQLRLDREQRIRWMLQVIIFVGCGVGICSLWRWRIRRRTYSAIQQKLWA</sequence>
<dbReference type="PANTHER" id="PTHR35340:SF5">
    <property type="entry name" value="ASST-DOMAIN-CONTAINING PROTEIN"/>
    <property type="match status" value="1"/>
</dbReference>
<evidence type="ECO:0000313" key="3">
    <source>
        <dbReference type="Proteomes" id="UP000184330"/>
    </source>
</evidence>
<dbReference type="EMBL" id="FJOG01000008">
    <property type="protein sequence ID" value="CZR56353.1"/>
    <property type="molecule type" value="Genomic_DNA"/>
</dbReference>
<keyword evidence="3" id="KW-1185">Reference proteome</keyword>
<keyword evidence="1" id="KW-0472">Membrane</keyword>
<dbReference type="PANTHER" id="PTHR35340">
    <property type="entry name" value="PQQ ENZYME REPEAT PROTEIN-RELATED"/>
    <property type="match status" value="1"/>
</dbReference>
<feature type="transmembrane region" description="Helical" evidence="1">
    <location>
        <begin position="527"/>
        <end position="545"/>
    </location>
</feature>
<organism evidence="2 3">
    <name type="scientific">Phialocephala subalpina</name>
    <dbReference type="NCBI Taxonomy" id="576137"/>
    <lineage>
        <taxon>Eukaryota</taxon>
        <taxon>Fungi</taxon>
        <taxon>Dikarya</taxon>
        <taxon>Ascomycota</taxon>
        <taxon>Pezizomycotina</taxon>
        <taxon>Leotiomycetes</taxon>
        <taxon>Helotiales</taxon>
        <taxon>Mollisiaceae</taxon>
        <taxon>Phialocephala</taxon>
        <taxon>Phialocephala fortinii species complex</taxon>
    </lineage>
</organism>
<evidence type="ECO:0000313" key="2">
    <source>
        <dbReference type="EMBL" id="CZR56353.1"/>
    </source>
</evidence>
<proteinExistence type="predicted"/>
<dbReference type="OrthoDB" id="5427350at2759"/>
<dbReference type="AlphaFoldDB" id="A0A1L7WUE6"/>
<keyword evidence="1" id="KW-0812">Transmembrane</keyword>